<accession>A0ABV0BJY2</accession>
<comment type="caution">
    <text evidence="2">The sequence shown here is derived from an EMBL/GenBank/DDBJ whole genome shotgun (WGS) entry which is preliminary data.</text>
</comment>
<feature type="transmembrane region" description="Helical" evidence="1">
    <location>
        <begin position="48"/>
        <end position="69"/>
    </location>
</feature>
<reference evidence="2 3" key="1">
    <citation type="submission" date="2024-04" db="EMBL/GenBank/DDBJ databases">
        <title>A novel species isolated from cricket.</title>
        <authorList>
            <person name="Wang H.-C."/>
        </authorList>
    </citation>
    <scope>NUCLEOTIDE SEQUENCE [LARGE SCALE GENOMIC DNA]</scope>
    <source>
        <strain evidence="2 3">WL0021</strain>
    </source>
</reference>
<dbReference type="Proteomes" id="UP001418637">
    <property type="component" value="Unassembled WGS sequence"/>
</dbReference>
<keyword evidence="1" id="KW-1133">Transmembrane helix</keyword>
<dbReference type="EMBL" id="JBBYXI010000003">
    <property type="protein sequence ID" value="MEN3931303.1"/>
    <property type="molecule type" value="Genomic_DNA"/>
</dbReference>
<evidence type="ECO:0000313" key="2">
    <source>
        <dbReference type="EMBL" id="MEN3931303.1"/>
    </source>
</evidence>
<dbReference type="RefSeq" id="WP_346337337.1">
    <property type="nucleotide sequence ID" value="NZ_JBBYXI010000003.1"/>
</dbReference>
<name>A0ABV0BJY2_9HYPH</name>
<proteinExistence type="predicted"/>
<feature type="transmembrane region" description="Helical" evidence="1">
    <location>
        <begin position="21"/>
        <end position="42"/>
    </location>
</feature>
<evidence type="ECO:0000313" key="3">
    <source>
        <dbReference type="Proteomes" id="UP001418637"/>
    </source>
</evidence>
<keyword evidence="1" id="KW-0472">Membrane</keyword>
<evidence type="ECO:0000256" key="1">
    <source>
        <dbReference type="SAM" id="Phobius"/>
    </source>
</evidence>
<sequence length="111" mass="12971">METITRWDRISAHVIVLLRILYEKVVIFAILTAVIIILMRYWRTEALTWENIVAVAVAVAGAFMVNCYMQFSRYRDMTPGGLPSDKATTPEELRTRLYEEYHVTNMMKPKK</sequence>
<protein>
    <submittedName>
        <fullName evidence="2">Uncharacterized protein</fullName>
    </submittedName>
</protein>
<keyword evidence="1" id="KW-0812">Transmembrane</keyword>
<organism evidence="2 3">
    <name type="scientific">Hohaiivirga grylli</name>
    <dbReference type="NCBI Taxonomy" id="3133970"/>
    <lineage>
        <taxon>Bacteria</taxon>
        <taxon>Pseudomonadati</taxon>
        <taxon>Pseudomonadota</taxon>
        <taxon>Alphaproteobacteria</taxon>
        <taxon>Hyphomicrobiales</taxon>
        <taxon>Methylobacteriaceae</taxon>
        <taxon>Hohaiivirga</taxon>
    </lineage>
</organism>
<gene>
    <name evidence="2" type="ORF">WJT86_09560</name>
</gene>
<keyword evidence="3" id="KW-1185">Reference proteome</keyword>